<feature type="region of interest" description="Disordered" evidence="1">
    <location>
        <begin position="223"/>
        <end position="256"/>
    </location>
</feature>
<keyword evidence="3" id="KW-1185">Reference proteome</keyword>
<protein>
    <submittedName>
        <fullName evidence="2">Uncharacterized protein</fullName>
    </submittedName>
</protein>
<gene>
    <name evidence="2" type="ORF">CTEN210_07191</name>
</gene>
<feature type="compositionally biased region" description="Basic residues" evidence="1">
    <location>
        <begin position="240"/>
        <end position="249"/>
    </location>
</feature>
<feature type="compositionally biased region" description="Low complexity" evidence="1">
    <location>
        <begin position="314"/>
        <end position="374"/>
    </location>
</feature>
<evidence type="ECO:0000256" key="1">
    <source>
        <dbReference type="SAM" id="MobiDB-lite"/>
    </source>
</evidence>
<organism evidence="2 3">
    <name type="scientific">Chaetoceros tenuissimus</name>
    <dbReference type="NCBI Taxonomy" id="426638"/>
    <lineage>
        <taxon>Eukaryota</taxon>
        <taxon>Sar</taxon>
        <taxon>Stramenopiles</taxon>
        <taxon>Ochrophyta</taxon>
        <taxon>Bacillariophyta</taxon>
        <taxon>Coscinodiscophyceae</taxon>
        <taxon>Chaetocerotophycidae</taxon>
        <taxon>Chaetocerotales</taxon>
        <taxon>Chaetocerotaceae</taxon>
        <taxon>Chaetoceros</taxon>
    </lineage>
</organism>
<sequence>MSDSIANTPIKMWPALDYTEFVTVKLQQEFDNGSFSKENLPSFDGEGGSTGNVKAFLYVHKRFISTANRKMQWNDLDKFESFEDVLRGKVQHYWTDMVYTHTNVVAVADADKFQVATNLMTIRFCGKCAAGDALLEYLYSEKARKEKNKSVAEHVGRLCTLVGYTKELPRKVAPRPDDNIEKKIIFDSFPYQWKLNFNNSGALYHEKSINELSKYMECQKTNADANTSKKRISNQDLKGQKFKSLKKGNRCGQNGNKGFRNQCTLHEPPNNNHEWADCILNPRSATFCGNSGGRGRGHSHGDGRGHGNGGGRGYSNHSNRNNQGGNSYNFNNGNNQNQNYNYQGQQNRNQNNNQTNNNPEGNSNQQGLNGSNEQHFLMDNNNVWGVHHGAFN</sequence>
<proteinExistence type="predicted"/>
<comment type="caution">
    <text evidence="2">The sequence shown here is derived from an EMBL/GenBank/DDBJ whole genome shotgun (WGS) entry which is preliminary data.</text>
</comment>
<evidence type="ECO:0000313" key="3">
    <source>
        <dbReference type="Proteomes" id="UP001054902"/>
    </source>
</evidence>
<name>A0AAD3CTQ7_9STRA</name>
<accession>A0AAD3CTQ7</accession>
<dbReference type="Proteomes" id="UP001054902">
    <property type="component" value="Unassembled WGS sequence"/>
</dbReference>
<feature type="region of interest" description="Disordered" evidence="1">
    <location>
        <begin position="290"/>
        <end position="375"/>
    </location>
</feature>
<dbReference type="EMBL" id="BLLK01000040">
    <property type="protein sequence ID" value="GFH50715.1"/>
    <property type="molecule type" value="Genomic_DNA"/>
</dbReference>
<reference evidence="2 3" key="1">
    <citation type="journal article" date="2021" name="Sci. Rep.">
        <title>The genome of the diatom Chaetoceros tenuissimus carries an ancient integrated fragment of an extant virus.</title>
        <authorList>
            <person name="Hongo Y."/>
            <person name="Kimura K."/>
            <person name="Takaki Y."/>
            <person name="Yoshida Y."/>
            <person name="Baba S."/>
            <person name="Kobayashi G."/>
            <person name="Nagasaki K."/>
            <person name="Hano T."/>
            <person name="Tomaru Y."/>
        </authorList>
    </citation>
    <scope>NUCLEOTIDE SEQUENCE [LARGE SCALE GENOMIC DNA]</scope>
    <source>
        <strain evidence="2 3">NIES-3715</strain>
    </source>
</reference>
<evidence type="ECO:0000313" key="2">
    <source>
        <dbReference type="EMBL" id="GFH50715.1"/>
    </source>
</evidence>
<dbReference type="AlphaFoldDB" id="A0AAD3CTQ7"/>